<dbReference type="Proteomes" id="UP001497497">
    <property type="component" value="Unassembled WGS sequence"/>
</dbReference>
<name>A0AAV2I9K8_LYMST</name>
<keyword evidence="1" id="KW-0175">Coiled coil</keyword>
<comment type="caution">
    <text evidence="2">The sequence shown here is derived from an EMBL/GenBank/DDBJ whole genome shotgun (WGS) entry which is preliminary data.</text>
</comment>
<evidence type="ECO:0000313" key="3">
    <source>
        <dbReference type="Proteomes" id="UP001497497"/>
    </source>
</evidence>
<dbReference type="EMBL" id="CAXITT010000547">
    <property type="protein sequence ID" value="CAL1543403.1"/>
    <property type="molecule type" value="Genomic_DNA"/>
</dbReference>
<keyword evidence="3" id="KW-1185">Reference proteome</keyword>
<feature type="non-terminal residue" evidence="2">
    <location>
        <position position="1"/>
    </location>
</feature>
<reference evidence="2 3" key="1">
    <citation type="submission" date="2024-04" db="EMBL/GenBank/DDBJ databases">
        <authorList>
            <consortium name="Genoscope - CEA"/>
            <person name="William W."/>
        </authorList>
    </citation>
    <scope>NUCLEOTIDE SEQUENCE [LARGE SCALE GENOMIC DNA]</scope>
</reference>
<feature type="coiled-coil region" evidence="1">
    <location>
        <begin position="71"/>
        <end position="98"/>
    </location>
</feature>
<proteinExistence type="predicted"/>
<accession>A0AAV2I9K8</accession>
<protein>
    <submittedName>
        <fullName evidence="2">Uncharacterized protein</fullName>
    </submittedName>
</protein>
<gene>
    <name evidence="2" type="ORF">GSLYS_00016937001</name>
</gene>
<evidence type="ECO:0000256" key="1">
    <source>
        <dbReference type="SAM" id="Coils"/>
    </source>
</evidence>
<dbReference type="AlphaFoldDB" id="A0AAV2I9K8"/>
<sequence>LIHEKSLLTQATAHAESLFKNLSACVKELKTLYKTLEQTDDAVAERTNIIRHLDNLCRAYAKTIYVQDCENESLVINAKNLEQLLRRSKDDMVALRQRNAEAATDARLQTELLHTITYMLSFTQKENETISRMYDRTDDNIILMKQEDAKRIHNIMKLSEDVYANKMLVRGYVKVLEQEKKESGYLLQQLQQAEYEHRLLKFQYGVVGS</sequence>
<organism evidence="2 3">
    <name type="scientific">Lymnaea stagnalis</name>
    <name type="common">Great pond snail</name>
    <name type="synonym">Helix stagnalis</name>
    <dbReference type="NCBI Taxonomy" id="6523"/>
    <lineage>
        <taxon>Eukaryota</taxon>
        <taxon>Metazoa</taxon>
        <taxon>Spiralia</taxon>
        <taxon>Lophotrochozoa</taxon>
        <taxon>Mollusca</taxon>
        <taxon>Gastropoda</taxon>
        <taxon>Heterobranchia</taxon>
        <taxon>Euthyneura</taxon>
        <taxon>Panpulmonata</taxon>
        <taxon>Hygrophila</taxon>
        <taxon>Lymnaeoidea</taxon>
        <taxon>Lymnaeidae</taxon>
        <taxon>Lymnaea</taxon>
    </lineage>
</organism>
<evidence type="ECO:0000313" key="2">
    <source>
        <dbReference type="EMBL" id="CAL1543403.1"/>
    </source>
</evidence>